<dbReference type="GO" id="GO:0004674">
    <property type="term" value="F:protein serine/threonine kinase activity"/>
    <property type="evidence" value="ECO:0007669"/>
    <property type="project" value="UniProtKB-KW"/>
</dbReference>
<dbReference type="Gene3D" id="3.30.200.20">
    <property type="entry name" value="Phosphorylase Kinase, domain 1"/>
    <property type="match status" value="1"/>
</dbReference>
<dbReference type="FunFam" id="3.30.200.20:FF:000039">
    <property type="entry name" value="receptor-like protein kinase FERONIA"/>
    <property type="match status" value="1"/>
</dbReference>
<dbReference type="InterPro" id="IPR008271">
    <property type="entry name" value="Ser/Thr_kinase_AS"/>
</dbReference>
<organism evidence="9 10">
    <name type="scientific">Erythranthe guttata</name>
    <name type="common">Yellow monkey flower</name>
    <name type="synonym">Mimulus guttatus</name>
    <dbReference type="NCBI Taxonomy" id="4155"/>
    <lineage>
        <taxon>Eukaryota</taxon>
        <taxon>Viridiplantae</taxon>
        <taxon>Streptophyta</taxon>
        <taxon>Embryophyta</taxon>
        <taxon>Tracheophyta</taxon>
        <taxon>Spermatophyta</taxon>
        <taxon>Magnoliopsida</taxon>
        <taxon>eudicotyledons</taxon>
        <taxon>Gunneridae</taxon>
        <taxon>Pentapetalae</taxon>
        <taxon>asterids</taxon>
        <taxon>lamiids</taxon>
        <taxon>Lamiales</taxon>
        <taxon>Phrymaceae</taxon>
        <taxon>Erythranthe</taxon>
    </lineage>
</organism>
<dbReference type="PROSITE" id="PS00108">
    <property type="entry name" value="PROTEIN_KINASE_ST"/>
    <property type="match status" value="1"/>
</dbReference>
<keyword evidence="2" id="KW-0808">Transferase</keyword>
<gene>
    <name evidence="9" type="ORF">MIMGU_mgv1a024537mg</name>
</gene>
<evidence type="ECO:0000256" key="5">
    <source>
        <dbReference type="ARBA" id="ARBA00022840"/>
    </source>
</evidence>
<reference evidence="9 10" key="1">
    <citation type="journal article" date="2013" name="Proc. Natl. Acad. Sci. U.S.A.">
        <title>Fine-scale variation in meiotic recombination in Mimulus inferred from population shotgun sequencing.</title>
        <authorList>
            <person name="Hellsten U."/>
            <person name="Wright K.M."/>
            <person name="Jenkins J."/>
            <person name="Shu S."/>
            <person name="Yuan Y."/>
            <person name="Wessler S.R."/>
            <person name="Schmutz J."/>
            <person name="Willis J.H."/>
            <person name="Rokhsar D.S."/>
        </authorList>
    </citation>
    <scope>NUCLEOTIDE SEQUENCE [LARGE SCALE GENOMIC DNA]</scope>
    <source>
        <strain evidence="10">cv. DUN x IM62</strain>
    </source>
</reference>
<protein>
    <recommendedName>
        <fullName evidence="8">Protein kinase domain-containing protein</fullName>
    </recommendedName>
</protein>
<dbReference type="InterPro" id="IPR017441">
    <property type="entry name" value="Protein_kinase_ATP_BS"/>
</dbReference>
<sequence length="552" mass="61525">WATQKENEKENNSCKISVDVGFRYLIRLHFSQLGLKIAGTGDVMFKVFINEMIAHTNIDIIEGRGENSIPRYRDYIVMIRGHKTEVKSNLLISMESCNDITDGQELLSGFEILKLSNPDNSLASPNAVPLARDSASRTIQTLLLALGHRNAIATIAVAVVCLVNIVAHKFREIWEGSNTKVENKPSARAERLCRRFSLTKVQLATRNFSDGLLIGKGGFGKVYKGLIDNGQVFVAVKRLKPNSHQGAHEFLTEIETLSELRHVNLVPLIGYCNDRGEMILVYDYMAGGTLSDQLYKLSRESSNSSALTWKQRLNICIGAGRGLDYLHTGNGVIHRDVKTTNILLDENLVAKVSDFGLAKTEDRSNLHSHISTKVKGTYWYMDPHYHKTSKLTRKSDSYSFGVVLLEVLCGRPVLDSRAEGEERILPIWARSKISKGEVDQIVASSLREEISVDSLKTFVGVAERCLRDEPKNRPTMSQIVQQLELALERHENKQPLVLNEIASASCSAEINQLGQPTITCTDVPEITPPLEEQRNRKVVGLPSGKKHGRKAT</sequence>
<evidence type="ECO:0000256" key="6">
    <source>
        <dbReference type="PROSITE-ProRule" id="PRU10141"/>
    </source>
</evidence>
<dbReference type="CDD" id="cd14066">
    <property type="entry name" value="STKc_IRAK"/>
    <property type="match status" value="1"/>
</dbReference>
<dbReference type="PROSITE" id="PS00107">
    <property type="entry name" value="PROTEIN_KINASE_ATP"/>
    <property type="match status" value="1"/>
</dbReference>
<feature type="binding site" evidence="6">
    <location>
        <position position="237"/>
    </location>
    <ligand>
        <name>ATP</name>
        <dbReference type="ChEBI" id="CHEBI:30616"/>
    </ligand>
</feature>
<feature type="non-terminal residue" evidence="9">
    <location>
        <position position="552"/>
    </location>
</feature>
<accession>A0A022RIC5</accession>
<dbReference type="Gene3D" id="2.60.120.430">
    <property type="entry name" value="Galactose-binding lectin"/>
    <property type="match status" value="1"/>
</dbReference>
<dbReference type="SMART" id="SM00220">
    <property type="entry name" value="S_TKc"/>
    <property type="match status" value="1"/>
</dbReference>
<dbReference type="InterPro" id="IPR000719">
    <property type="entry name" value="Prot_kinase_dom"/>
</dbReference>
<dbReference type="Proteomes" id="UP000030748">
    <property type="component" value="Unassembled WGS sequence"/>
</dbReference>
<dbReference type="EMBL" id="KI630420">
    <property type="protein sequence ID" value="EYU40182.1"/>
    <property type="molecule type" value="Genomic_DNA"/>
</dbReference>
<dbReference type="PANTHER" id="PTHR27003:SF467">
    <property type="entry name" value="PROTEIN KINASE DOMAIN-CONTAINING PROTEIN"/>
    <property type="match status" value="1"/>
</dbReference>
<evidence type="ECO:0000313" key="9">
    <source>
        <dbReference type="EMBL" id="EYU40182.1"/>
    </source>
</evidence>
<dbReference type="InterPro" id="IPR011009">
    <property type="entry name" value="Kinase-like_dom_sf"/>
</dbReference>
<feature type="domain" description="Protein kinase" evidence="8">
    <location>
        <begin position="208"/>
        <end position="485"/>
    </location>
</feature>
<evidence type="ECO:0000256" key="2">
    <source>
        <dbReference type="ARBA" id="ARBA00022679"/>
    </source>
</evidence>
<name>A0A022RIC5_ERYGU</name>
<feature type="region of interest" description="Disordered" evidence="7">
    <location>
        <begin position="532"/>
        <end position="552"/>
    </location>
</feature>
<evidence type="ECO:0000256" key="3">
    <source>
        <dbReference type="ARBA" id="ARBA00022741"/>
    </source>
</evidence>
<keyword evidence="1" id="KW-0723">Serine/threonine-protein kinase</keyword>
<dbReference type="PROSITE" id="PS50011">
    <property type="entry name" value="PROTEIN_KINASE_DOM"/>
    <property type="match status" value="1"/>
</dbReference>
<dbReference type="Gene3D" id="1.10.510.10">
    <property type="entry name" value="Transferase(Phosphotransferase) domain 1"/>
    <property type="match status" value="1"/>
</dbReference>
<evidence type="ECO:0000256" key="7">
    <source>
        <dbReference type="SAM" id="MobiDB-lite"/>
    </source>
</evidence>
<dbReference type="AlphaFoldDB" id="A0A022RIC5"/>
<feature type="non-terminal residue" evidence="9">
    <location>
        <position position="1"/>
    </location>
</feature>
<dbReference type="GO" id="GO:0005524">
    <property type="term" value="F:ATP binding"/>
    <property type="evidence" value="ECO:0007669"/>
    <property type="project" value="UniProtKB-UniRule"/>
</dbReference>
<keyword evidence="4" id="KW-0418">Kinase</keyword>
<dbReference type="GO" id="GO:0004714">
    <property type="term" value="F:transmembrane receptor protein tyrosine kinase activity"/>
    <property type="evidence" value="ECO:0007669"/>
    <property type="project" value="InterPro"/>
</dbReference>
<dbReference type="InterPro" id="IPR045272">
    <property type="entry name" value="ANXUR1/2-like"/>
</dbReference>
<dbReference type="Pfam" id="PF07714">
    <property type="entry name" value="PK_Tyr_Ser-Thr"/>
    <property type="match status" value="1"/>
</dbReference>
<proteinExistence type="predicted"/>
<evidence type="ECO:0000256" key="4">
    <source>
        <dbReference type="ARBA" id="ARBA00022777"/>
    </source>
</evidence>
<dbReference type="eggNOG" id="KOG1187">
    <property type="taxonomic scope" value="Eukaryota"/>
</dbReference>
<dbReference type="InterPro" id="IPR001245">
    <property type="entry name" value="Ser-Thr/Tyr_kinase_cat_dom"/>
</dbReference>
<dbReference type="GO" id="GO:0004672">
    <property type="term" value="F:protein kinase activity"/>
    <property type="evidence" value="ECO:0000318"/>
    <property type="project" value="GO_Central"/>
</dbReference>
<dbReference type="FunFam" id="1.10.510.10:FF:000095">
    <property type="entry name" value="protein STRUBBELIG-RECEPTOR FAMILY 8"/>
    <property type="match status" value="1"/>
</dbReference>
<keyword evidence="10" id="KW-1185">Reference proteome</keyword>
<keyword evidence="3 6" id="KW-0547">Nucleotide-binding</keyword>
<evidence type="ECO:0000259" key="8">
    <source>
        <dbReference type="PROSITE" id="PS50011"/>
    </source>
</evidence>
<dbReference type="GO" id="GO:0005886">
    <property type="term" value="C:plasma membrane"/>
    <property type="evidence" value="ECO:0000318"/>
    <property type="project" value="GO_Central"/>
</dbReference>
<keyword evidence="5 6" id="KW-0067">ATP-binding</keyword>
<evidence type="ECO:0000256" key="1">
    <source>
        <dbReference type="ARBA" id="ARBA00022527"/>
    </source>
</evidence>
<dbReference type="STRING" id="4155.A0A022RIC5"/>
<dbReference type="PANTHER" id="PTHR27003">
    <property type="entry name" value="OS07G0166700 PROTEIN"/>
    <property type="match status" value="1"/>
</dbReference>
<dbReference type="SUPFAM" id="SSF56112">
    <property type="entry name" value="Protein kinase-like (PK-like)"/>
    <property type="match status" value="1"/>
</dbReference>
<evidence type="ECO:0000313" key="10">
    <source>
        <dbReference type="Proteomes" id="UP000030748"/>
    </source>
</evidence>